<dbReference type="UniPathway" id="UPA00138"/>
<dbReference type="InterPro" id="IPR013035">
    <property type="entry name" value="PEP_carboxykinase_C"/>
</dbReference>
<dbReference type="Pfam" id="PF01293">
    <property type="entry name" value="PEPCK_ATP"/>
    <property type="match status" value="1"/>
</dbReference>
<dbReference type="PANTHER" id="PTHR30031:SF0">
    <property type="entry name" value="PHOSPHOENOLPYRUVATE CARBOXYKINASE (ATP)"/>
    <property type="match status" value="1"/>
</dbReference>
<evidence type="ECO:0000256" key="2">
    <source>
        <dbReference type="ARBA" id="ARBA00006052"/>
    </source>
</evidence>
<dbReference type="SUPFAM" id="SSF68923">
    <property type="entry name" value="PEP carboxykinase N-terminal domain"/>
    <property type="match status" value="1"/>
</dbReference>
<gene>
    <name evidence="10" type="ORF">GPECTOR_1709g821</name>
</gene>
<comment type="pathway">
    <text evidence="1">Carbohydrate biosynthesis; gluconeogenesis.</text>
</comment>
<comment type="catalytic activity">
    <reaction evidence="9">
        <text>oxaloacetate + ATP = phosphoenolpyruvate + ADP + CO2</text>
        <dbReference type="Rhea" id="RHEA:18617"/>
        <dbReference type="ChEBI" id="CHEBI:16452"/>
        <dbReference type="ChEBI" id="CHEBI:16526"/>
        <dbReference type="ChEBI" id="CHEBI:30616"/>
        <dbReference type="ChEBI" id="CHEBI:58702"/>
        <dbReference type="ChEBI" id="CHEBI:456216"/>
        <dbReference type="EC" id="4.1.1.49"/>
    </reaction>
</comment>
<dbReference type="FunFam" id="2.170.8.10:FF:000001">
    <property type="entry name" value="Phosphoenolpyruvate carboxykinase (ATP)"/>
    <property type="match status" value="1"/>
</dbReference>
<dbReference type="EC" id="4.1.1.49" evidence="3"/>
<dbReference type="SUPFAM" id="SSF53795">
    <property type="entry name" value="PEP carboxykinase-like"/>
    <property type="match status" value="1"/>
</dbReference>
<dbReference type="EMBL" id="LSYV01001700">
    <property type="protein sequence ID" value="KXZ40867.1"/>
    <property type="molecule type" value="Genomic_DNA"/>
</dbReference>
<dbReference type="InterPro" id="IPR015994">
    <property type="entry name" value="PEPCK_ATP_CS"/>
</dbReference>
<evidence type="ECO:0000256" key="1">
    <source>
        <dbReference type="ARBA" id="ARBA00004742"/>
    </source>
</evidence>
<dbReference type="Gene3D" id="2.170.8.10">
    <property type="entry name" value="Phosphoenolpyruvate Carboxykinase, domain 2"/>
    <property type="match status" value="1"/>
</dbReference>
<proteinExistence type="inferred from homology"/>
<evidence type="ECO:0000256" key="8">
    <source>
        <dbReference type="ARBA" id="ARBA00023239"/>
    </source>
</evidence>
<evidence type="ECO:0000256" key="4">
    <source>
        <dbReference type="ARBA" id="ARBA00022432"/>
    </source>
</evidence>
<dbReference type="AlphaFoldDB" id="A0A150FTB8"/>
<dbReference type="InterPro" id="IPR008210">
    <property type="entry name" value="PEP_carboxykinase_N"/>
</dbReference>
<evidence type="ECO:0000256" key="5">
    <source>
        <dbReference type="ARBA" id="ARBA00022741"/>
    </source>
</evidence>
<accession>A0A150FTB8</accession>
<protein>
    <recommendedName>
        <fullName evidence="3">phosphoenolpyruvate carboxykinase (ATP)</fullName>
        <ecNumber evidence="3">4.1.1.49</ecNumber>
    </recommendedName>
</protein>
<evidence type="ECO:0000256" key="3">
    <source>
        <dbReference type="ARBA" id="ARBA00012363"/>
    </source>
</evidence>
<keyword evidence="6" id="KW-0210">Decarboxylase</keyword>
<keyword evidence="8" id="KW-0456">Lyase</keyword>
<organism evidence="10 11">
    <name type="scientific">Gonium pectorale</name>
    <name type="common">Green alga</name>
    <dbReference type="NCBI Taxonomy" id="33097"/>
    <lineage>
        <taxon>Eukaryota</taxon>
        <taxon>Viridiplantae</taxon>
        <taxon>Chlorophyta</taxon>
        <taxon>core chlorophytes</taxon>
        <taxon>Chlorophyceae</taxon>
        <taxon>CS clade</taxon>
        <taxon>Chlamydomonadales</taxon>
        <taxon>Volvocaceae</taxon>
        <taxon>Gonium</taxon>
    </lineage>
</organism>
<keyword evidence="11" id="KW-1185">Reference proteome</keyword>
<name>A0A150FTB8_GONPE</name>
<keyword evidence="5" id="KW-0547">Nucleotide-binding</keyword>
<dbReference type="OrthoDB" id="184182at2759"/>
<dbReference type="STRING" id="33097.A0A150FTB8"/>
<evidence type="ECO:0000313" key="10">
    <source>
        <dbReference type="EMBL" id="KXZ40867.1"/>
    </source>
</evidence>
<dbReference type="PROSITE" id="PS00532">
    <property type="entry name" value="PEPCK_ATP"/>
    <property type="match status" value="1"/>
</dbReference>
<dbReference type="Gene3D" id="3.90.228.20">
    <property type="match status" value="1"/>
</dbReference>
<comment type="similarity">
    <text evidence="2">Belongs to the phosphoenolpyruvate carboxykinase (ATP) family.</text>
</comment>
<dbReference type="GO" id="GO:0006094">
    <property type="term" value="P:gluconeogenesis"/>
    <property type="evidence" value="ECO:0007669"/>
    <property type="project" value="UniProtKB-UniPathway"/>
</dbReference>
<dbReference type="PANTHER" id="PTHR30031">
    <property type="entry name" value="PHOSPHOENOLPYRUVATE CARBOXYKINASE ATP"/>
    <property type="match status" value="1"/>
</dbReference>
<dbReference type="GO" id="GO:0005524">
    <property type="term" value="F:ATP binding"/>
    <property type="evidence" value="ECO:0007669"/>
    <property type="project" value="UniProtKB-KW"/>
</dbReference>
<evidence type="ECO:0000313" key="11">
    <source>
        <dbReference type="Proteomes" id="UP000075714"/>
    </source>
</evidence>
<comment type="caution">
    <text evidence="10">The sequence shown here is derived from an EMBL/GenBank/DDBJ whole genome shotgun (WGS) entry which is preliminary data.</text>
</comment>
<keyword evidence="4" id="KW-0312">Gluconeogenesis</keyword>
<evidence type="ECO:0000256" key="6">
    <source>
        <dbReference type="ARBA" id="ARBA00022793"/>
    </source>
</evidence>
<dbReference type="GO" id="GO:0005829">
    <property type="term" value="C:cytosol"/>
    <property type="evidence" value="ECO:0007669"/>
    <property type="project" value="TreeGrafter"/>
</dbReference>
<dbReference type="GO" id="GO:0004612">
    <property type="term" value="F:phosphoenolpyruvate carboxykinase (ATP) activity"/>
    <property type="evidence" value="ECO:0007669"/>
    <property type="project" value="UniProtKB-EC"/>
</dbReference>
<dbReference type="Proteomes" id="UP000075714">
    <property type="component" value="Unassembled WGS sequence"/>
</dbReference>
<dbReference type="Gene3D" id="3.40.449.10">
    <property type="entry name" value="Phosphoenolpyruvate Carboxykinase, domain 1"/>
    <property type="match status" value="1"/>
</dbReference>
<keyword evidence="7" id="KW-0067">ATP-binding</keyword>
<evidence type="ECO:0000256" key="9">
    <source>
        <dbReference type="ARBA" id="ARBA00047371"/>
    </source>
</evidence>
<evidence type="ECO:0000256" key="7">
    <source>
        <dbReference type="ARBA" id="ARBA00022840"/>
    </source>
</evidence>
<reference evidence="11" key="1">
    <citation type="journal article" date="2016" name="Nat. Commun.">
        <title>The Gonium pectorale genome demonstrates co-option of cell cycle regulation during the evolution of multicellularity.</title>
        <authorList>
            <person name="Hanschen E.R."/>
            <person name="Marriage T.N."/>
            <person name="Ferris P.J."/>
            <person name="Hamaji T."/>
            <person name="Toyoda A."/>
            <person name="Fujiyama A."/>
            <person name="Neme R."/>
            <person name="Noguchi H."/>
            <person name="Minakuchi Y."/>
            <person name="Suzuki M."/>
            <person name="Kawai-Toyooka H."/>
            <person name="Smith D.R."/>
            <person name="Sparks H."/>
            <person name="Anderson J."/>
            <person name="Bakaric R."/>
            <person name="Luria V."/>
            <person name="Karger A."/>
            <person name="Kirschner M.W."/>
            <person name="Durand P.M."/>
            <person name="Michod R.E."/>
            <person name="Nozaki H."/>
            <person name="Olson B.J."/>
        </authorList>
    </citation>
    <scope>NUCLEOTIDE SEQUENCE [LARGE SCALE GENOMIC DNA]</scope>
    <source>
        <strain evidence="11">NIES-2863</strain>
    </source>
</reference>
<sequence>MLIRPTAQELEEFGEPDFVIYNAGAFPANKYTNYMTSQTSIDLSLKHKEMVILGTMYAGEMKKGVFTLMHYLMPMQGKLSLHSGCNVGAAGDVTLFFGLSGTGKTTLSADPKRPLIGDDEHVWSDNGVFNIEGGCYAKCIGLKPETEPEIWNAIRFGTVLENVDYDPVTREVDYTSQRLTENTRASYPIEYMANARIPCVGGHPKNVILLACDAFGVLPPVSRLTPEQAMYHFISGYTAKVAGTEVGVTEPQATFSACFGSAFLMLHPYK</sequence>
<dbReference type="InterPro" id="IPR001272">
    <property type="entry name" value="PEP_carboxykinase_ATP"/>
</dbReference>